<accession>A0AAD7NXY3</accession>
<dbReference type="Proteomes" id="UP001215598">
    <property type="component" value="Unassembled WGS sequence"/>
</dbReference>
<reference evidence="1" key="1">
    <citation type="submission" date="2023-03" db="EMBL/GenBank/DDBJ databases">
        <title>Massive genome expansion in bonnet fungi (Mycena s.s.) driven by repeated elements and novel gene families across ecological guilds.</title>
        <authorList>
            <consortium name="Lawrence Berkeley National Laboratory"/>
            <person name="Harder C.B."/>
            <person name="Miyauchi S."/>
            <person name="Viragh M."/>
            <person name="Kuo A."/>
            <person name="Thoen E."/>
            <person name="Andreopoulos B."/>
            <person name="Lu D."/>
            <person name="Skrede I."/>
            <person name="Drula E."/>
            <person name="Henrissat B."/>
            <person name="Morin E."/>
            <person name="Kohler A."/>
            <person name="Barry K."/>
            <person name="LaButti K."/>
            <person name="Morin E."/>
            <person name="Salamov A."/>
            <person name="Lipzen A."/>
            <person name="Mereny Z."/>
            <person name="Hegedus B."/>
            <person name="Baldrian P."/>
            <person name="Stursova M."/>
            <person name="Weitz H."/>
            <person name="Taylor A."/>
            <person name="Grigoriev I.V."/>
            <person name="Nagy L.G."/>
            <person name="Martin F."/>
            <person name="Kauserud H."/>
        </authorList>
    </citation>
    <scope>NUCLEOTIDE SEQUENCE</scope>
    <source>
        <strain evidence="1">CBHHK182m</strain>
    </source>
</reference>
<gene>
    <name evidence="1" type="ORF">B0H16DRAFT_1878336</name>
</gene>
<dbReference type="AlphaFoldDB" id="A0AAD7NXY3"/>
<proteinExistence type="predicted"/>
<sequence length="122" mass="13504">MLQYSGIDVFKLVLEMIAYGRRTTADGDILNGHFNGASLWVRPYRQERRRRQPAAGGELTVRNVATLLEGSSSLTPSEFAITPCTFIAMIPSRSVSPSNTSFSSRSELNRPVIRLPPSEYGL</sequence>
<protein>
    <submittedName>
        <fullName evidence="1">Uncharacterized protein</fullName>
    </submittedName>
</protein>
<keyword evidence="2" id="KW-1185">Reference proteome</keyword>
<comment type="caution">
    <text evidence="1">The sequence shown here is derived from an EMBL/GenBank/DDBJ whole genome shotgun (WGS) entry which is preliminary data.</text>
</comment>
<organism evidence="1 2">
    <name type="scientific">Mycena metata</name>
    <dbReference type="NCBI Taxonomy" id="1033252"/>
    <lineage>
        <taxon>Eukaryota</taxon>
        <taxon>Fungi</taxon>
        <taxon>Dikarya</taxon>
        <taxon>Basidiomycota</taxon>
        <taxon>Agaricomycotina</taxon>
        <taxon>Agaricomycetes</taxon>
        <taxon>Agaricomycetidae</taxon>
        <taxon>Agaricales</taxon>
        <taxon>Marasmiineae</taxon>
        <taxon>Mycenaceae</taxon>
        <taxon>Mycena</taxon>
    </lineage>
</organism>
<evidence type="ECO:0000313" key="1">
    <source>
        <dbReference type="EMBL" id="KAJ7779592.1"/>
    </source>
</evidence>
<evidence type="ECO:0000313" key="2">
    <source>
        <dbReference type="Proteomes" id="UP001215598"/>
    </source>
</evidence>
<dbReference type="EMBL" id="JARKIB010000005">
    <property type="protein sequence ID" value="KAJ7779592.1"/>
    <property type="molecule type" value="Genomic_DNA"/>
</dbReference>
<name>A0AAD7NXY3_9AGAR</name>